<protein>
    <submittedName>
        <fullName evidence="1">Uncharacterized protein</fullName>
    </submittedName>
</protein>
<dbReference type="EMBL" id="KN728325">
    <property type="protein sequence ID" value="KIH63972.1"/>
    <property type="molecule type" value="Genomic_DNA"/>
</dbReference>
<reference evidence="1 2" key="1">
    <citation type="submission" date="2013-12" db="EMBL/GenBank/DDBJ databases">
        <title>Draft genome of the parsitic nematode Ancylostoma duodenale.</title>
        <authorList>
            <person name="Mitreva M."/>
        </authorList>
    </citation>
    <scope>NUCLEOTIDE SEQUENCE [LARGE SCALE GENOMIC DNA]</scope>
    <source>
        <strain evidence="1 2">Zhejiang</strain>
    </source>
</reference>
<sequence length="144" mass="16734">MMSIFVWTGLGTTRKTELHNKRAICLDAKVLFRILMLRYGVCTEWTEFIYITNEIEKHSPIESNSVEDFYRTAFSGAKEEIAQEATKDRVPKVEELREVLRDWASFGSWIVIYPPEAMEKNIAIEDVVKMMKKHLEAGCRLITT</sequence>
<accession>A0A0C2DMW9</accession>
<keyword evidence="2" id="KW-1185">Reference proteome</keyword>
<gene>
    <name evidence="1" type="ORF">ANCDUO_05722</name>
</gene>
<name>A0A0C2DMW9_9BILA</name>
<evidence type="ECO:0000313" key="1">
    <source>
        <dbReference type="EMBL" id="KIH63972.1"/>
    </source>
</evidence>
<dbReference type="Proteomes" id="UP000054047">
    <property type="component" value="Unassembled WGS sequence"/>
</dbReference>
<dbReference type="AlphaFoldDB" id="A0A0C2DMW9"/>
<proteinExistence type="predicted"/>
<organism evidence="1 2">
    <name type="scientific">Ancylostoma duodenale</name>
    <dbReference type="NCBI Taxonomy" id="51022"/>
    <lineage>
        <taxon>Eukaryota</taxon>
        <taxon>Metazoa</taxon>
        <taxon>Ecdysozoa</taxon>
        <taxon>Nematoda</taxon>
        <taxon>Chromadorea</taxon>
        <taxon>Rhabditida</taxon>
        <taxon>Rhabditina</taxon>
        <taxon>Rhabditomorpha</taxon>
        <taxon>Strongyloidea</taxon>
        <taxon>Ancylostomatidae</taxon>
        <taxon>Ancylostomatinae</taxon>
        <taxon>Ancylostoma</taxon>
    </lineage>
</organism>
<evidence type="ECO:0000313" key="2">
    <source>
        <dbReference type="Proteomes" id="UP000054047"/>
    </source>
</evidence>